<dbReference type="Pfam" id="PF00171">
    <property type="entry name" value="Aldedh"/>
    <property type="match status" value="1"/>
</dbReference>
<evidence type="ECO:0000256" key="3">
    <source>
        <dbReference type="ARBA" id="ARBA00023002"/>
    </source>
</evidence>
<keyword evidence="3" id="KW-0560">Oxidoreductase</keyword>
<dbReference type="InterPro" id="IPR044148">
    <property type="entry name" value="ALDH_GabD1-like"/>
</dbReference>
<comment type="caution">
    <text evidence="5">The sequence shown here is derived from an EMBL/GenBank/DDBJ whole genome shotgun (WGS) entry which is preliminary data.</text>
</comment>
<name>A0A6B3NPZ8_9CYAN</name>
<dbReference type="InterPro" id="IPR015590">
    <property type="entry name" value="Aldehyde_DH_dom"/>
</dbReference>
<evidence type="ECO:0000256" key="2">
    <source>
        <dbReference type="ARBA" id="ARBA00022857"/>
    </source>
</evidence>
<dbReference type="InterPro" id="IPR016161">
    <property type="entry name" value="Ald_DH/histidinol_DH"/>
</dbReference>
<reference evidence="5" key="1">
    <citation type="submission" date="2019-11" db="EMBL/GenBank/DDBJ databases">
        <title>Genomic insights into an expanded diversity of filamentous marine cyanobacteria reveals the extraordinary biosynthetic potential of Moorea and Okeania.</title>
        <authorList>
            <person name="Ferreira Leao T."/>
            <person name="Wang M."/>
            <person name="Moss N."/>
            <person name="Da Silva R."/>
            <person name="Sanders J."/>
            <person name="Nurk S."/>
            <person name="Gurevich A."/>
            <person name="Humphrey G."/>
            <person name="Reher R."/>
            <person name="Zhu Q."/>
            <person name="Belda-Ferre P."/>
            <person name="Glukhov E."/>
            <person name="Rex R."/>
            <person name="Dorrestein P.C."/>
            <person name="Knight R."/>
            <person name="Pevzner P."/>
            <person name="Gerwick W.H."/>
            <person name="Gerwick L."/>
        </authorList>
    </citation>
    <scope>NUCLEOTIDE SEQUENCE</scope>
    <source>
        <strain evidence="5">SIO1C4</strain>
    </source>
</reference>
<dbReference type="FunFam" id="3.40.309.10:FF:000010">
    <property type="entry name" value="Gamma-aminobutyraldehyde dehydrogenase"/>
    <property type="match status" value="1"/>
</dbReference>
<keyword evidence="2" id="KW-0521">NADP</keyword>
<dbReference type="EMBL" id="JAAHFQ010000780">
    <property type="protein sequence ID" value="NER31308.1"/>
    <property type="molecule type" value="Genomic_DNA"/>
</dbReference>
<dbReference type="GO" id="GO:0004777">
    <property type="term" value="F:succinate-semialdehyde dehydrogenase (NAD+) activity"/>
    <property type="evidence" value="ECO:0007669"/>
    <property type="project" value="TreeGrafter"/>
</dbReference>
<dbReference type="Gene3D" id="3.40.309.10">
    <property type="entry name" value="Aldehyde Dehydrogenase, Chain A, domain 2"/>
    <property type="match status" value="1"/>
</dbReference>
<dbReference type="SUPFAM" id="SSF53720">
    <property type="entry name" value="ALDH-like"/>
    <property type="match status" value="1"/>
</dbReference>
<evidence type="ECO:0000256" key="1">
    <source>
        <dbReference type="ARBA" id="ARBA00009986"/>
    </source>
</evidence>
<sequence>MGIATVNPATGSEIKSFEPLNSTQVQDKIARSQQAFQKYRRTTMSQRSKWLMAAAEILERDKQKFGELMTMEMGKTLKSAIAEAQKCAWVCRYYAEHAAEFLADVPASTDASQSFVRYQPLGIILAVMPWNFPFWQVFRFVAPALMAGNVGLLKHASNVPQCALAIEEIITQAGFPEGVFQSLLMGSSQVEAIVNDERVKAVTLTGSELAGAAIASSAGKQIKKAVLELGGSDPYIVLESADLEAAVETAVVARLLNNGQSCIAAKRFILAEAVADEFEQRLVEKFKALKIGDPMAEDTDVGPLATPGILQELDQLVQACIEKGAKALCGGHPLSDYAGNFYPPTILTDIPPGTPAYKEEFFGPVALLFRVANLEQAIELANGTPFGLGASAWTTDTEQANRLIDELEAGAVFINGLVKSDPRLPFGGIKRSGYGRELGIQGIHEFVNIKTVWVK</sequence>
<feature type="domain" description="Aldehyde dehydrogenase" evidence="4">
    <location>
        <begin position="3"/>
        <end position="452"/>
    </location>
</feature>
<evidence type="ECO:0000259" key="4">
    <source>
        <dbReference type="Pfam" id="PF00171"/>
    </source>
</evidence>
<comment type="similarity">
    <text evidence="1">Belongs to the aldehyde dehydrogenase family.</text>
</comment>
<dbReference type="InterPro" id="IPR016162">
    <property type="entry name" value="Ald_DH_N"/>
</dbReference>
<protein>
    <submittedName>
        <fullName evidence="5">NAD-dependent succinate-semialdehyde dehydrogenase</fullName>
    </submittedName>
</protein>
<dbReference type="PANTHER" id="PTHR43217">
    <property type="entry name" value="SUCCINATE SEMIALDEHYDE DEHYDROGENASE [NAD(P)+] SAD"/>
    <property type="match status" value="1"/>
</dbReference>
<dbReference type="InterPro" id="IPR047110">
    <property type="entry name" value="GABD/Sad-like"/>
</dbReference>
<organism evidence="5">
    <name type="scientific">Symploca sp. SIO1C4</name>
    <dbReference type="NCBI Taxonomy" id="2607765"/>
    <lineage>
        <taxon>Bacteria</taxon>
        <taxon>Bacillati</taxon>
        <taxon>Cyanobacteriota</taxon>
        <taxon>Cyanophyceae</taxon>
        <taxon>Coleofasciculales</taxon>
        <taxon>Coleofasciculaceae</taxon>
        <taxon>Symploca</taxon>
    </lineage>
</organism>
<dbReference type="Gene3D" id="3.40.605.10">
    <property type="entry name" value="Aldehyde Dehydrogenase, Chain A, domain 1"/>
    <property type="match status" value="1"/>
</dbReference>
<dbReference type="InterPro" id="IPR016163">
    <property type="entry name" value="Ald_DH_C"/>
</dbReference>
<dbReference type="AlphaFoldDB" id="A0A6B3NPZ8"/>
<dbReference type="CDD" id="cd07100">
    <property type="entry name" value="ALDH_SSADH1_GabD1"/>
    <property type="match status" value="1"/>
</dbReference>
<dbReference type="GO" id="GO:0004030">
    <property type="term" value="F:aldehyde dehydrogenase [NAD(P)+] activity"/>
    <property type="evidence" value="ECO:0007669"/>
    <property type="project" value="InterPro"/>
</dbReference>
<gene>
    <name evidence="5" type="ORF">F6J89_27735</name>
</gene>
<dbReference type="InterPro" id="IPR016160">
    <property type="entry name" value="Ald_DH_CS_CYS"/>
</dbReference>
<dbReference type="PROSITE" id="PS00070">
    <property type="entry name" value="ALDEHYDE_DEHYDR_CYS"/>
    <property type="match status" value="1"/>
</dbReference>
<dbReference type="FunFam" id="3.40.605.10:FF:000012">
    <property type="entry name" value="NAD-dependent succinate-semialdehyde dehydrogenase"/>
    <property type="match status" value="1"/>
</dbReference>
<accession>A0A6B3NPZ8</accession>
<dbReference type="PANTHER" id="PTHR43217:SF1">
    <property type="entry name" value="SUCCINATE SEMIALDEHYDE DEHYDROGENASE [NAD(P)+] SAD"/>
    <property type="match status" value="1"/>
</dbReference>
<evidence type="ECO:0000313" key="5">
    <source>
        <dbReference type="EMBL" id="NER31308.1"/>
    </source>
</evidence>
<proteinExistence type="inferred from homology"/>